<comment type="caution">
    <text evidence="2">The sequence shown here is derived from an EMBL/GenBank/DDBJ whole genome shotgun (WGS) entry which is preliminary data.</text>
</comment>
<reference evidence="2" key="1">
    <citation type="submission" date="2021-02" db="EMBL/GenBank/DDBJ databases">
        <authorList>
            <person name="Dougan E. K."/>
            <person name="Rhodes N."/>
            <person name="Thang M."/>
            <person name="Chan C."/>
        </authorList>
    </citation>
    <scope>NUCLEOTIDE SEQUENCE</scope>
</reference>
<keyword evidence="3" id="KW-1185">Reference proteome</keyword>
<protein>
    <recommendedName>
        <fullName evidence="4">PDZ domain-containing protein</fullName>
    </recommendedName>
</protein>
<dbReference type="AlphaFoldDB" id="A0A812NWN8"/>
<dbReference type="SMART" id="SM00015">
    <property type="entry name" value="IQ"/>
    <property type="match status" value="2"/>
</dbReference>
<feature type="region of interest" description="Disordered" evidence="1">
    <location>
        <begin position="271"/>
        <end position="290"/>
    </location>
</feature>
<evidence type="ECO:0000313" key="2">
    <source>
        <dbReference type="EMBL" id="CAE7330190.1"/>
    </source>
</evidence>
<evidence type="ECO:0008006" key="4">
    <source>
        <dbReference type="Google" id="ProtNLM"/>
    </source>
</evidence>
<gene>
    <name evidence="2" type="ORF">SNEC2469_LOCUS8367</name>
</gene>
<sequence length="786" mass="85051">TWAAENGLEAGDEVLAIDGRSWDDVVKTATLEDLSNLRGPRRLVVRAWTTAEDLQEAVRRSVAPSLAKTHAQFREALQDERRRFAFREALQAQLAHWRPRDTWPFPALPKDAVDTAAEVGELVGFGTQALPRVTKLESAARRIQARYRWMKLWRQLDTAREREAAATKIQAMHRGRQARRGVAAQFAASAGGMEMIESDSDPKEHSESETGSSGREAESGRPATAPSAQSEAAEPAVQIQKTSDHVASRVTAGADAGLDDAQETRDHDFFGQSAVLQPQPGKPKQKERPARIRVQKHPTSGSLSPPTTPQPLSVALTAMSLDGPSASGTDAALVAAAIRLQAAERGRQARKRARKMAAEFLEPAPAVLEPKLLATKEDAAPADEENESLVSVANQLELSGDPPKSDIATFDHEDEPEDLHKVRVFDFDFACVRADGINGSRVLEPANIRGIILGAVDEGRERLAVVEGVQFIISQAFSLQSDISPKSSDTKDDKARFGTTEPPVGFFDAAPEAAKAAVSAVADPLGLSEQLTLRPETDTSRPKPEATTGKGVEIEGQKLVSCIGCRFGFFNAAPEAAKAAVSAVADPLRLSEQLTLRPDTDTPRPKPEATIGSGDACKLKLKNELPAEPNVGFLGAAPMSTKAVVSTSSDPLGLSENLELQPQRGFRLPTKESKEKKLKARDTDKARDKDSEREKDRDKSTDKVKVEPPGFFGVAPDATKSAASTSDPLGLSENLELQPQRGFRLPAKAKEKDAKDAKEPKEKDKDTKKKKKDDESELEILGFSLY</sequence>
<feature type="compositionally biased region" description="Basic and acidic residues" evidence="1">
    <location>
        <begin position="669"/>
        <end position="706"/>
    </location>
</feature>
<feature type="region of interest" description="Disordered" evidence="1">
    <location>
        <begin position="595"/>
        <end position="615"/>
    </location>
</feature>
<evidence type="ECO:0000256" key="1">
    <source>
        <dbReference type="SAM" id="MobiDB-lite"/>
    </source>
</evidence>
<accession>A0A812NWN8</accession>
<name>A0A812NWN8_9DINO</name>
<dbReference type="Proteomes" id="UP000601435">
    <property type="component" value="Unassembled WGS sequence"/>
</dbReference>
<organism evidence="2 3">
    <name type="scientific">Symbiodinium necroappetens</name>
    <dbReference type="NCBI Taxonomy" id="1628268"/>
    <lineage>
        <taxon>Eukaryota</taxon>
        <taxon>Sar</taxon>
        <taxon>Alveolata</taxon>
        <taxon>Dinophyceae</taxon>
        <taxon>Suessiales</taxon>
        <taxon>Symbiodiniaceae</taxon>
        <taxon>Symbiodinium</taxon>
    </lineage>
</organism>
<feature type="compositionally biased region" description="Low complexity" evidence="1">
    <location>
        <begin position="222"/>
        <end position="236"/>
    </location>
</feature>
<feature type="compositionally biased region" description="Basic and acidic residues" evidence="1">
    <location>
        <begin position="598"/>
        <end position="607"/>
    </location>
</feature>
<proteinExistence type="predicted"/>
<dbReference type="PROSITE" id="PS50096">
    <property type="entry name" value="IQ"/>
    <property type="match status" value="2"/>
</dbReference>
<dbReference type="InterPro" id="IPR000048">
    <property type="entry name" value="IQ_motif_EF-hand-BS"/>
</dbReference>
<feature type="non-terminal residue" evidence="2">
    <location>
        <position position="786"/>
    </location>
</feature>
<feature type="region of interest" description="Disordered" evidence="1">
    <location>
        <begin position="193"/>
        <end position="248"/>
    </location>
</feature>
<dbReference type="OrthoDB" id="420224at2759"/>
<feature type="compositionally biased region" description="Basic and acidic residues" evidence="1">
    <location>
        <begin position="748"/>
        <end position="767"/>
    </location>
</feature>
<evidence type="ECO:0000313" key="3">
    <source>
        <dbReference type="Proteomes" id="UP000601435"/>
    </source>
</evidence>
<feature type="region of interest" description="Disordered" evidence="1">
    <location>
        <begin position="646"/>
        <end position="786"/>
    </location>
</feature>
<dbReference type="EMBL" id="CAJNJA010013820">
    <property type="protein sequence ID" value="CAE7330190.1"/>
    <property type="molecule type" value="Genomic_DNA"/>
</dbReference>